<reference evidence="1" key="1">
    <citation type="submission" date="2021-01" db="EMBL/GenBank/DDBJ databases">
        <authorList>
            <consortium name="Genoscope - CEA"/>
            <person name="William W."/>
        </authorList>
    </citation>
    <scope>NUCLEOTIDE SEQUENCE</scope>
</reference>
<proteinExistence type="predicted"/>
<dbReference type="OrthoDB" id="285741at2759"/>
<name>A0A8S1QPF5_9CILI</name>
<comment type="caution">
    <text evidence="1">The sequence shown here is derived from an EMBL/GenBank/DDBJ whole genome shotgun (WGS) entry which is preliminary data.</text>
</comment>
<accession>A0A8S1QPF5</accession>
<evidence type="ECO:0000313" key="2">
    <source>
        <dbReference type="Proteomes" id="UP000692954"/>
    </source>
</evidence>
<gene>
    <name evidence="1" type="ORF">PSON_ATCC_30995.1.T1100172</name>
</gene>
<dbReference type="Proteomes" id="UP000692954">
    <property type="component" value="Unassembled WGS sequence"/>
</dbReference>
<protein>
    <submittedName>
        <fullName evidence="1">Uncharacterized protein</fullName>
    </submittedName>
</protein>
<dbReference type="EMBL" id="CAJJDN010000110">
    <property type="protein sequence ID" value="CAD8116340.1"/>
    <property type="molecule type" value="Genomic_DNA"/>
</dbReference>
<keyword evidence="2" id="KW-1185">Reference proteome</keyword>
<sequence>MLVQDDSDFFIKPNSYLKLLKQGKPKTTEMQRRKPQNLIGSKKQMNILHFSKPMFLLQFPEEIKSNRNLSKYTCRSWNAQSYTPERKKILITSPKESRLGYKIQSNQDQEVPYEVHSQMPTSQINPKYIIQQKQGCGLSRLPNFKLQIINQFRNLRQQMMMKQQQ</sequence>
<organism evidence="1 2">
    <name type="scientific">Paramecium sonneborni</name>
    <dbReference type="NCBI Taxonomy" id="65129"/>
    <lineage>
        <taxon>Eukaryota</taxon>
        <taxon>Sar</taxon>
        <taxon>Alveolata</taxon>
        <taxon>Ciliophora</taxon>
        <taxon>Intramacronucleata</taxon>
        <taxon>Oligohymenophorea</taxon>
        <taxon>Peniculida</taxon>
        <taxon>Parameciidae</taxon>
        <taxon>Paramecium</taxon>
    </lineage>
</organism>
<dbReference type="AlphaFoldDB" id="A0A8S1QPF5"/>
<evidence type="ECO:0000313" key="1">
    <source>
        <dbReference type="EMBL" id="CAD8116340.1"/>
    </source>
</evidence>